<keyword evidence="2" id="KW-1185">Reference proteome</keyword>
<gene>
    <name evidence="1" type="ORF">BD410DRAFT_841070</name>
</gene>
<dbReference type="Proteomes" id="UP000294933">
    <property type="component" value="Unassembled WGS sequence"/>
</dbReference>
<sequence length="344" mass="38597">MSLVDLPPELLLNFISLALYDNPHPVSVLLINPTFLTLGQTILHADLAFTTIHQIEFFSKGDAPLAIRPRSLTVTLSGGTSDFRLFGLLRDALKRCNADESHRTSKLPEARNYMIGGLIHGGPLELDKLGFCFNTHTTDPNLPLLFDVLSRVNPKEFSWIGPDPDHHFSIAIVPDALRYLFPGIASWSNITHITLTNISFLHYPNLSPVSASLISFAHANLKHLTTILFRQATFLNPLIIAMIACAPQSYALRTLRVVDAYSHSIWGPRVRHADVERAVLSTEMEVMMEESHDWNNFRNKWDRVERVKEIVRCGAHTKRINGGDNETHDLEVLPDDLPTCKLTG</sequence>
<evidence type="ECO:0000313" key="2">
    <source>
        <dbReference type="Proteomes" id="UP000294933"/>
    </source>
</evidence>
<dbReference type="OrthoDB" id="2587912at2759"/>
<dbReference type="EMBL" id="ML170186">
    <property type="protein sequence ID" value="TDL20619.1"/>
    <property type="molecule type" value="Genomic_DNA"/>
</dbReference>
<dbReference type="AlphaFoldDB" id="A0A4Y7Q186"/>
<reference evidence="1 2" key="1">
    <citation type="submission" date="2018-06" db="EMBL/GenBank/DDBJ databases">
        <title>A transcriptomic atlas of mushroom development highlights an independent origin of complex multicellularity.</title>
        <authorList>
            <consortium name="DOE Joint Genome Institute"/>
            <person name="Krizsan K."/>
            <person name="Almasi E."/>
            <person name="Merenyi Z."/>
            <person name="Sahu N."/>
            <person name="Viragh M."/>
            <person name="Koszo T."/>
            <person name="Mondo S."/>
            <person name="Kiss B."/>
            <person name="Balint B."/>
            <person name="Kues U."/>
            <person name="Barry K."/>
            <person name="Hegedus J.C."/>
            <person name="Henrissat B."/>
            <person name="Johnson J."/>
            <person name="Lipzen A."/>
            <person name="Ohm R."/>
            <person name="Nagy I."/>
            <person name="Pangilinan J."/>
            <person name="Yan J."/>
            <person name="Xiong Y."/>
            <person name="Grigoriev I.V."/>
            <person name="Hibbett D.S."/>
            <person name="Nagy L.G."/>
        </authorList>
    </citation>
    <scope>NUCLEOTIDE SEQUENCE [LARGE SCALE GENOMIC DNA]</scope>
    <source>
        <strain evidence="1 2">SZMC22713</strain>
    </source>
</reference>
<accession>A0A4Y7Q186</accession>
<dbReference type="VEuPathDB" id="FungiDB:BD410DRAFT_841070"/>
<organism evidence="1 2">
    <name type="scientific">Rickenella mellea</name>
    <dbReference type="NCBI Taxonomy" id="50990"/>
    <lineage>
        <taxon>Eukaryota</taxon>
        <taxon>Fungi</taxon>
        <taxon>Dikarya</taxon>
        <taxon>Basidiomycota</taxon>
        <taxon>Agaricomycotina</taxon>
        <taxon>Agaricomycetes</taxon>
        <taxon>Hymenochaetales</taxon>
        <taxon>Rickenellaceae</taxon>
        <taxon>Rickenella</taxon>
    </lineage>
</organism>
<evidence type="ECO:0000313" key="1">
    <source>
        <dbReference type="EMBL" id="TDL20619.1"/>
    </source>
</evidence>
<evidence type="ECO:0008006" key="3">
    <source>
        <dbReference type="Google" id="ProtNLM"/>
    </source>
</evidence>
<name>A0A4Y7Q186_9AGAM</name>
<proteinExistence type="predicted"/>
<protein>
    <recommendedName>
        <fullName evidence="3">F-box domain-containing protein</fullName>
    </recommendedName>
</protein>